<comment type="caution">
    <text evidence="2">The sequence shown here is derived from an EMBL/GenBank/DDBJ whole genome shotgun (WGS) entry which is preliminary data.</text>
</comment>
<keyword evidence="3" id="KW-1185">Reference proteome</keyword>
<accession>A0A9N8ZMN5</accession>
<dbReference type="EMBL" id="CAJVPV010001544">
    <property type="protein sequence ID" value="CAG8500844.1"/>
    <property type="molecule type" value="Genomic_DNA"/>
</dbReference>
<feature type="compositionally biased region" description="Acidic residues" evidence="1">
    <location>
        <begin position="99"/>
        <end position="115"/>
    </location>
</feature>
<gene>
    <name evidence="2" type="ORF">AMORRO_LOCUS3244</name>
</gene>
<organism evidence="2 3">
    <name type="scientific">Acaulospora morrowiae</name>
    <dbReference type="NCBI Taxonomy" id="94023"/>
    <lineage>
        <taxon>Eukaryota</taxon>
        <taxon>Fungi</taxon>
        <taxon>Fungi incertae sedis</taxon>
        <taxon>Mucoromycota</taxon>
        <taxon>Glomeromycotina</taxon>
        <taxon>Glomeromycetes</taxon>
        <taxon>Diversisporales</taxon>
        <taxon>Acaulosporaceae</taxon>
        <taxon>Acaulospora</taxon>
    </lineage>
</organism>
<protein>
    <submittedName>
        <fullName evidence="2">10963_t:CDS:1</fullName>
    </submittedName>
</protein>
<feature type="compositionally biased region" description="Basic and acidic residues" evidence="1">
    <location>
        <begin position="159"/>
        <end position="180"/>
    </location>
</feature>
<sequence>MQLHEEEIFKILPPSAIGIGITFVKSYREPSIIVYGNMLPVELTEQTIKNFFEVIQRPPEDIVICQLFDNDALCKPDNDSARVISNIHEISKGKKNNNDDDNFETEKDEYTEESVLDGNKGENDSSENELNGSKGENNGSNDLNGNQKNNDPNKNQKSNNKENEKDSGSNKNNGQEKDGGDGGDDPNDLNTVIPYGAIDANAFAKIMISDQCQEASIHFVLKMWHPGNDDELAFEISDIKLSGGKMLSKKIKGLKGEGYYPIKAEVKLEAHPEDPKNNLSILITSIRDCSPCSEMNVNQGRSKTTKISSLTGATGIIPAATLNLNQEKTISENVYSVSITNSDRGPTKILWEHEMENKEKKIPDYSNVREHKAHFKYAKHSTKNPVKNFEIKTELTLEYDKNFVSGLINYFHSRVIKFPAKLRFSLSIVIAENQIQNIFGKNDLIDCSHSEALRSSGDNNFEDCSRR</sequence>
<feature type="compositionally biased region" description="Low complexity" evidence="1">
    <location>
        <begin position="137"/>
        <end position="158"/>
    </location>
</feature>
<evidence type="ECO:0000313" key="3">
    <source>
        <dbReference type="Proteomes" id="UP000789342"/>
    </source>
</evidence>
<dbReference type="AlphaFoldDB" id="A0A9N8ZMN5"/>
<name>A0A9N8ZMN5_9GLOM</name>
<proteinExistence type="predicted"/>
<feature type="region of interest" description="Disordered" evidence="1">
    <location>
        <begin position="92"/>
        <end position="190"/>
    </location>
</feature>
<feature type="non-terminal residue" evidence="2">
    <location>
        <position position="467"/>
    </location>
</feature>
<evidence type="ECO:0000256" key="1">
    <source>
        <dbReference type="SAM" id="MobiDB-lite"/>
    </source>
</evidence>
<evidence type="ECO:0000313" key="2">
    <source>
        <dbReference type="EMBL" id="CAG8500844.1"/>
    </source>
</evidence>
<reference evidence="2" key="1">
    <citation type="submission" date="2021-06" db="EMBL/GenBank/DDBJ databases">
        <authorList>
            <person name="Kallberg Y."/>
            <person name="Tangrot J."/>
            <person name="Rosling A."/>
        </authorList>
    </citation>
    <scope>NUCLEOTIDE SEQUENCE</scope>
    <source>
        <strain evidence="2">CL551</strain>
    </source>
</reference>
<dbReference type="Proteomes" id="UP000789342">
    <property type="component" value="Unassembled WGS sequence"/>
</dbReference>